<proteinExistence type="predicted"/>
<evidence type="ECO:0000313" key="1">
    <source>
        <dbReference type="EMBL" id="OGL67295.1"/>
    </source>
</evidence>
<gene>
    <name evidence="1" type="ORF">A2856_01235</name>
</gene>
<protein>
    <submittedName>
        <fullName evidence="1">Uncharacterized protein</fullName>
    </submittedName>
</protein>
<accession>A0A1F7TMU6</accession>
<dbReference type="Proteomes" id="UP000177885">
    <property type="component" value="Unassembled WGS sequence"/>
</dbReference>
<sequence>MNAWPEGAVIEGVIDPSTKKRIATMPMMAKVDGRDVCHGCRLAGRVRLTAGLPEGAAETIRKVIGQDRIRKDTDRVIRAVVEVAQRLLAQEERRRRCARLEATELLDWRTTVLHPEQVEAYDGGFVALARAVTVQRVALPKPRPQPLRHGSDDLRESKDASFGSMAFRAHEAIVAEEAKLTKQVAKDFKQKDRAVGVEARLGKSRFMHIEELPTRRRNAS</sequence>
<organism evidence="1 2">
    <name type="scientific">Candidatus Uhrbacteria bacterium RIFCSPHIGHO2_01_FULL_63_20</name>
    <dbReference type="NCBI Taxonomy" id="1802385"/>
    <lineage>
        <taxon>Bacteria</taxon>
        <taxon>Candidatus Uhriibacteriota</taxon>
    </lineage>
</organism>
<dbReference type="AlphaFoldDB" id="A0A1F7TMU6"/>
<evidence type="ECO:0000313" key="2">
    <source>
        <dbReference type="Proteomes" id="UP000177885"/>
    </source>
</evidence>
<reference evidence="1 2" key="1">
    <citation type="journal article" date="2016" name="Nat. Commun.">
        <title>Thousands of microbial genomes shed light on interconnected biogeochemical processes in an aquifer system.</title>
        <authorList>
            <person name="Anantharaman K."/>
            <person name="Brown C.T."/>
            <person name="Hug L.A."/>
            <person name="Sharon I."/>
            <person name="Castelle C.J."/>
            <person name="Probst A.J."/>
            <person name="Thomas B.C."/>
            <person name="Singh A."/>
            <person name="Wilkins M.J."/>
            <person name="Karaoz U."/>
            <person name="Brodie E.L."/>
            <person name="Williams K.H."/>
            <person name="Hubbard S.S."/>
            <person name="Banfield J.F."/>
        </authorList>
    </citation>
    <scope>NUCLEOTIDE SEQUENCE [LARGE SCALE GENOMIC DNA]</scope>
</reference>
<dbReference type="EMBL" id="MGDT01000002">
    <property type="protein sequence ID" value="OGL67295.1"/>
    <property type="molecule type" value="Genomic_DNA"/>
</dbReference>
<comment type="caution">
    <text evidence="1">The sequence shown here is derived from an EMBL/GenBank/DDBJ whole genome shotgun (WGS) entry which is preliminary data.</text>
</comment>
<name>A0A1F7TMU6_9BACT</name>